<protein>
    <recommendedName>
        <fullName evidence="10">S-adenosylmethionine synthase</fullName>
        <shortName evidence="10">AdoMet synthase</shortName>
        <ecNumber evidence="10">2.5.1.6</ecNumber>
    </recommendedName>
    <alternativeName>
        <fullName evidence="10">MAT</fullName>
    </alternativeName>
    <alternativeName>
        <fullName evidence="10">Methionine adenosyltransferase</fullName>
    </alternativeName>
</protein>
<evidence type="ECO:0000256" key="6">
    <source>
        <dbReference type="ARBA" id="ARBA00022741"/>
    </source>
</evidence>
<accession>A0A8H9IXV3</accession>
<dbReference type="Pfam" id="PF00438">
    <property type="entry name" value="S-AdoMet_synt_N"/>
    <property type="match status" value="1"/>
</dbReference>
<dbReference type="EMBL" id="BNAV01000003">
    <property type="protein sequence ID" value="GHF54724.1"/>
    <property type="molecule type" value="Genomic_DNA"/>
</dbReference>
<comment type="caution">
    <text evidence="16">The sequence shown here is derived from an EMBL/GenBank/DDBJ whole genome shotgun (WGS) entry which is preliminary data.</text>
</comment>
<feature type="binding site" evidence="10">
    <location>
        <position position="240"/>
    </location>
    <ligand>
        <name>ATP</name>
        <dbReference type="ChEBI" id="CHEBI:30616"/>
        <note>ligand shared between two neighboring subunits</note>
    </ligand>
</feature>
<feature type="binding site" evidence="10">
    <location>
        <position position="240"/>
    </location>
    <ligand>
        <name>L-methionine</name>
        <dbReference type="ChEBI" id="CHEBI:57844"/>
        <note>ligand shared between two neighboring subunits</note>
    </ligand>
</feature>
<comment type="subunit">
    <text evidence="10">Homotetramer; dimer of dimers.</text>
</comment>
<keyword evidence="8 10" id="KW-0460">Magnesium</keyword>
<feature type="binding site" description="in other chain" evidence="10">
    <location>
        <begin position="163"/>
        <end position="165"/>
    </location>
    <ligand>
        <name>ATP</name>
        <dbReference type="ChEBI" id="CHEBI:30616"/>
        <note>ligand shared between two neighboring subunits</note>
    </ligand>
</feature>
<evidence type="ECO:0000259" key="14">
    <source>
        <dbReference type="Pfam" id="PF02772"/>
    </source>
</evidence>
<dbReference type="GO" id="GO:0006730">
    <property type="term" value="P:one-carbon metabolic process"/>
    <property type="evidence" value="ECO:0007669"/>
    <property type="project" value="UniProtKB-KW"/>
</dbReference>
<feature type="binding site" description="in other chain" evidence="10">
    <location>
        <position position="271"/>
    </location>
    <ligand>
        <name>L-methionine</name>
        <dbReference type="ChEBI" id="CHEBI:57844"/>
        <note>ligand shared between two neighboring subunits</note>
    </ligand>
</feature>
<dbReference type="HAMAP" id="MF_00086">
    <property type="entry name" value="S_AdoMet_synth1"/>
    <property type="match status" value="1"/>
</dbReference>
<dbReference type="Pfam" id="PF02773">
    <property type="entry name" value="S-AdoMet_synt_C"/>
    <property type="match status" value="1"/>
</dbReference>
<dbReference type="SUPFAM" id="SSF55973">
    <property type="entry name" value="S-adenosylmethionine synthetase"/>
    <property type="match status" value="3"/>
</dbReference>
<dbReference type="PIRSF" id="PIRSF000497">
    <property type="entry name" value="MAT"/>
    <property type="match status" value="1"/>
</dbReference>
<evidence type="ECO:0000256" key="12">
    <source>
        <dbReference type="RuleBase" id="RU004462"/>
    </source>
</evidence>
<dbReference type="UniPathway" id="UPA00315">
    <property type="reaction ID" value="UER00080"/>
</dbReference>
<evidence type="ECO:0000256" key="1">
    <source>
        <dbReference type="ARBA" id="ARBA00005224"/>
    </source>
</evidence>
<comment type="similarity">
    <text evidence="2 10 12">Belongs to the AdoMet synthase family.</text>
</comment>
<evidence type="ECO:0000256" key="3">
    <source>
        <dbReference type="ARBA" id="ARBA00022563"/>
    </source>
</evidence>
<comment type="subcellular location">
    <subcellularLocation>
        <location evidence="10 11">Cytoplasm</location>
    </subcellularLocation>
</comment>
<dbReference type="AlphaFoldDB" id="A0A8H9IXV3"/>
<feature type="binding site" evidence="10">
    <location>
        <position position="33"/>
    </location>
    <ligand>
        <name>K(+)</name>
        <dbReference type="ChEBI" id="CHEBI:29103"/>
    </ligand>
</feature>
<dbReference type="GO" id="GO:0006556">
    <property type="term" value="P:S-adenosylmethionine biosynthetic process"/>
    <property type="evidence" value="ECO:0007669"/>
    <property type="project" value="UniProtKB-UniRule"/>
</dbReference>
<evidence type="ECO:0000256" key="11">
    <source>
        <dbReference type="RuleBase" id="RU000542"/>
    </source>
</evidence>
<comment type="function">
    <text evidence="10">Catalyzes the formation of S-adenosylmethionine (AdoMet) from methionine and ATP. The overall synthetic reaction is composed of two sequential steps, AdoMet formation and the subsequent tripolyphosphate hydrolysis which occurs prior to release of AdoMet from the enzyme.</text>
</comment>
<keyword evidence="5 10" id="KW-0479">Metal-binding</keyword>
<reference evidence="16" key="1">
    <citation type="journal article" date="2014" name="Int. J. Syst. Evol. Microbiol.">
        <title>Complete genome sequence of Corynebacterium casei LMG S-19264T (=DSM 44701T), isolated from a smear-ripened cheese.</title>
        <authorList>
            <consortium name="US DOE Joint Genome Institute (JGI-PGF)"/>
            <person name="Walter F."/>
            <person name="Albersmeier A."/>
            <person name="Kalinowski J."/>
            <person name="Ruckert C."/>
        </authorList>
    </citation>
    <scope>NUCLEOTIDE SEQUENCE</scope>
    <source>
        <strain evidence="16">CGMCC 4.7679</strain>
    </source>
</reference>
<dbReference type="NCBIfam" id="TIGR01034">
    <property type="entry name" value="metK"/>
    <property type="match status" value="1"/>
</dbReference>
<organism evidence="16 17">
    <name type="scientific">Amycolatopsis bartoniae</name>
    <dbReference type="NCBI Taxonomy" id="941986"/>
    <lineage>
        <taxon>Bacteria</taxon>
        <taxon>Bacillati</taxon>
        <taxon>Actinomycetota</taxon>
        <taxon>Actinomycetes</taxon>
        <taxon>Pseudonocardiales</taxon>
        <taxon>Pseudonocardiaceae</taxon>
        <taxon>Amycolatopsis</taxon>
    </lineage>
</organism>
<keyword evidence="7 10" id="KW-0067">ATP-binding</keyword>
<dbReference type="FunFam" id="3.30.300.10:FF:000003">
    <property type="entry name" value="S-adenosylmethionine synthase"/>
    <property type="match status" value="1"/>
</dbReference>
<dbReference type="InterPro" id="IPR022628">
    <property type="entry name" value="S-AdoMet_synt_N"/>
</dbReference>
<feature type="binding site" evidence="10">
    <location>
        <position position="267"/>
    </location>
    <ligand>
        <name>ATP</name>
        <dbReference type="ChEBI" id="CHEBI:30616"/>
        <note>ligand shared between two neighboring subunits</note>
    </ligand>
</feature>
<dbReference type="GO" id="GO:0005524">
    <property type="term" value="F:ATP binding"/>
    <property type="evidence" value="ECO:0007669"/>
    <property type="project" value="UniProtKB-UniRule"/>
</dbReference>
<evidence type="ECO:0000256" key="9">
    <source>
        <dbReference type="ARBA" id="ARBA00022958"/>
    </source>
</evidence>
<feature type="binding site" evidence="10">
    <location>
        <position position="263"/>
    </location>
    <ligand>
        <name>ATP</name>
        <dbReference type="ChEBI" id="CHEBI:30616"/>
        <note>ligand shared between two neighboring subunits</note>
    </ligand>
</feature>
<proteinExistence type="inferred from homology"/>
<dbReference type="Gene3D" id="3.30.300.10">
    <property type="match status" value="3"/>
</dbReference>
<dbReference type="Proteomes" id="UP000658656">
    <property type="component" value="Unassembled WGS sequence"/>
</dbReference>
<feature type="binding site" description="in other chain" evidence="10">
    <location>
        <position position="46"/>
    </location>
    <ligand>
        <name>L-methionine</name>
        <dbReference type="ChEBI" id="CHEBI:57844"/>
        <note>ligand shared between two neighboring subunits</note>
    </ligand>
</feature>
<evidence type="ECO:0000313" key="16">
    <source>
        <dbReference type="EMBL" id="GHF54724.1"/>
    </source>
</evidence>
<keyword evidence="9 10" id="KW-0630">Potassium</keyword>
<evidence type="ECO:0000256" key="2">
    <source>
        <dbReference type="ARBA" id="ARBA00009685"/>
    </source>
</evidence>
<dbReference type="PROSITE" id="PS00376">
    <property type="entry name" value="ADOMET_SYNTHASE_1"/>
    <property type="match status" value="1"/>
</dbReference>
<evidence type="ECO:0000259" key="15">
    <source>
        <dbReference type="Pfam" id="PF02773"/>
    </source>
</evidence>
<feature type="binding site" description="in other chain" evidence="10">
    <location>
        <begin position="246"/>
        <end position="247"/>
    </location>
    <ligand>
        <name>ATP</name>
        <dbReference type="ChEBI" id="CHEBI:30616"/>
        <note>ligand shared between two neighboring subunits</note>
    </ligand>
</feature>
<dbReference type="PROSITE" id="PS00377">
    <property type="entry name" value="ADOMET_SYNTHASE_2"/>
    <property type="match status" value="1"/>
</dbReference>
<feature type="binding site" description="in other chain" evidence="10">
    <location>
        <position position="88"/>
    </location>
    <ligand>
        <name>L-methionine</name>
        <dbReference type="ChEBI" id="CHEBI:57844"/>
        <note>ligand shared between two neighboring subunits</note>
    </ligand>
</feature>
<evidence type="ECO:0000256" key="10">
    <source>
        <dbReference type="HAMAP-Rule" id="MF_00086"/>
    </source>
</evidence>
<dbReference type="PANTHER" id="PTHR11964">
    <property type="entry name" value="S-ADENOSYLMETHIONINE SYNTHETASE"/>
    <property type="match status" value="1"/>
</dbReference>
<evidence type="ECO:0000256" key="7">
    <source>
        <dbReference type="ARBA" id="ARBA00022840"/>
    </source>
</evidence>
<dbReference type="EC" id="2.5.1.6" evidence="10"/>
<name>A0A8H9IXV3_9PSEU</name>
<feature type="binding site" evidence="10">
    <location>
        <position position="7"/>
    </location>
    <ligand>
        <name>Mg(2+)</name>
        <dbReference type="ChEBI" id="CHEBI:18420"/>
    </ligand>
</feature>
<feature type="binding site" description="in other chain" evidence="10">
    <location>
        <begin position="231"/>
        <end position="232"/>
    </location>
    <ligand>
        <name>ATP</name>
        <dbReference type="ChEBI" id="CHEBI:30616"/>
        <note>ligand shared between two neighboring subunits</note>
    </ligand>
</feature>
<keyword evidence="10" id="KW-0963">Cytoplasm</keyword>
<keyword evidence="6 10" id="KW-0547">Nucleotide-binding</keyword>
<reference evidence="16" key="2">
    <citation type="submission" date="2020-09" db="EMBL/GenBank/DDBJ databases">
        <authorList>
            <person name="Sun Q."/>
            <person name="Zhou Y."/>
        </authorList>
    </citation>
    <scope>NUCLEOTIDE SEQUENCE</scope>
    <source>
        <strain evidence="16">CGMCC 4.7679</strain>
    </source>
</reference>
<dbReference type="InterPro" id="IPR022636">
    <property type="entry name" value="S-AdoMet_synthetase_sfam"/>
</dbReference>
<keyword evidence="17" id="KW-1185">Reference proteome</keyword>
<evidence type="ECO:0000313" key="17">
    <source>
        <dbReference type="Proteomes" id="UP000658656"/>
    </source>
</evidence>
<evidence type="ECO:0000256" key="5">
    <source>
        <dbReference type="ARBA" id="ARBA00022723"/>
    </source>
</evidence>
<dbReference type="InterPro" id="IPR002133">
    <property type="entry name" value="S-AdoMet_synthetase"/>
</dbReference>
<dbReference type="GO" id="GO:0004478">
    <property type="term" value="F:methionine adenosyltransferase activity"/>
    <property type="evidence" value="ECO:0007669"/>
    <property type="project" value="UniProtKB-UniRule"/>
</dbReference>
<dbReference type="CDD" id="cd18079">
    <property type="entry name" value="S-AdoMet_synt"/>
    <property type="match status" value="1"/>
</dbReference>
<dbReference type="Pfam" id="PF02772">
    <property type="entry name" value="S-AdoMet_synt_M"/>
    <property type="match status" value="1"/>
</dbReference>
<evidence type="ECO:0000256" key="8">
    <source>
        <dbReference type="ARBA" id="ARBA00022842"/>
    </source>
</evidence>
<dbReference type="GO" id="GO:0005737">
    <property type="term" value="C:cytoplasm"/>
    <property type="evidence" value="ECO:0007669"/>
    <property type="project" value="UniProtKB-SubCell"/>
</dbReference>
<feature type="domain" description="S-adenosylmethionine synthetase C-terminal" evidence="15">
    <location>
        <begin position="235"/>
        <end position="373"/>
    </location>
</feature>
<comment type="catalytic activity">
    <reaction evidence="10">
        <text>L-methionine + ATP + H2O = S-adenosyl-L-methionine + phosphate + diphosphate</text>
        <dbReference type="Rhea" id="RHEA:21080"/>
        <dbReference type="ChEBI" id="CHEBI:15377"/>
        <dbReference type="ChEBI" id="CHEBI:30616"/>
        <dbReference type="ChEBI" id="CHEBI:33019"/>
        <dbReference type="ChEBI" id="CHEBI:43474"/>
        <dbReference type="ChEBI" id="CHEBI:57844"/>
        <dbReference type="ChEBI" id="CHEBI:59789"/>
        <dbReference type="EC" id="2.5.1.6"/>
    </reaction>
</comment>
<comment type="cofactor">
    <cofactor evidence="10">
        <name>Mg(2+)</name>
        <dbReference type="ChEBI" id="CHEBI:18420"/>
    </cofactor>
    <text evidence="10">Binds 2 divalent ions per subunit.</text>
</comment>
<dbReference type="InterPro" id="IPR022631">
    <property type="entry name" value="ADOMET_SYNTHASE_CS"/>
</dbReference>
<keyword evidence="4 10" id="KW-0808">Transferase</keyword>
<gene>
    <name evidence="10 16" type="primary">metK</name>
    <name evidence="16" type="ORF">GCM10017566_30300</name>
</gene>
<evidence type="ECO:0000259" key="13">
    <source>
        <dbReference type="Pfam" id="PF00438"/>
    </source>
</evidence>
<feature type="region of interest" description="Flexible loop" evidence="10">
    <location>
        <begin position="88"/>
        <end position="98"/>
    </location>
</feature>
<sequence length="386" mass="41067">MTEGHPDKLADRISDAIVDAALAADPAARVAVETLTTTGLVHVAGEMSRLPPDVPGLVRETVLDVGYDSARKGFDGAACGVQVSVGGQSPDIAQGVERSLEARDHTAAGELDRQGAGDQGMMFGFACRETPELMPLPILLAHRLAEGLARVRRSGELPFLGPDGKTQVTIAYADGRPRRLDTVVVSAQHDAGVDVERTLAPAVERLVVRPELERLELAGERVRLLVNPTGRFERGGPAADTGVTGRKIIIDTYGGMARHGGGAFSGKDPSKVDRSAAYALRWVAKNVVAAELAARCEIQVAYAIGAAAPVSLMIDCFGTEKVPVDRIQAAVTAVFDLRPAAIIRDLGLRRPIYRETAAYGHFGRAEGKFPWERTDRVDALLTALEA</sequence>
<feature type="domain" description="S-adenosylmethionine synthetase N-terminal" evidence="13">
    <location>
        <begin position="2"/>
        <end position="90"/>
    </location>
</feature>
<dbReference type="InterPro" id="IPR022630">
    <property type="entry name" value="S-AdoMet_synt_C"/>
</dbReference>
<dbReference type="InterPro" id="IPR022629">
    <property type="entry name" value="S-AdoMet_synt_central"/>
</dbReference>
<dbReference type="GO" id="GO:0000287">
    <property type="term" value="F:magnesium ion binding"/>
    <property type="evidence" value="ECO:0007669"/>
    <property type="project" value="UniProtKB-UniRule"/>
</dbReference>
<feature type="binding site" description="in other chain" evidence="10">
    <location>
        <position position="5"/>
    </location>
    <ligand>
        <name>ATP</name>
        <dbReference type="ChEBI" id="CHEBI:30616"/>
        <note>ligand shared between two neighboring subunits</note>
    </ligand>
</feature>
<keyword evidence="3 10" id="KW-0554">One-carbon metabolism</keyword>
<feature type="domain" description="S-adenosylmethionine synthetase central" evidence="14">
    <location>
        <begin position="114"/>
        <end position="232"/>
    </location>
</feature>
<evidence type="ECO:0000256" key="4">
    <source>
        <dbReference type="ARBA" id="ARBA00022679"/>
    </source>
</evidence>
<comment type="pathway">
    <text evidence="1 10">Amino-acid biosynthesis; S-adenosyl-L-methionine biosynthesis; S-adenosyl-L-methionine from L-methionine: step 1/1.</text>
</comment>
<comment type="cofactor">
    <cofactor evidence="10">
        <name>K(+)</name>
        <dbReference type="ChEBI" id="CHEBI:29103"/>
    </cofactor>
    <text evidence="10">Binds 1 potassium ion per subunit.</text>
</comment>